<evidence type="ECO:0000313" key="8">
    <source>
        <dbReference type="Proteomes" id="UP001500957"/>
    </source>
</evidence>
<keyword evidence="4 7" id="KW-0067">ATP-binding</keyword>
<dbReference type="Gene3D" id="3.40.50.300">
    <property type="entry name" value="P-loop containing nucleotide triphosphate hydrolases"/>
    <property type="match status" value="1"/>
</dbReference>
<keyword evidence="3" id="KW-0547">Nucleotide-binding</keyword>
<protein>
    <submittedName>
        <fullName evidence="7">ATP-binding cassette domain-containing protein</fullName>
    </submittedName>
</protein>
<reference evidence="8" key="1">
    <citation type="journal article" date="2019" name="Int. J. Syst. Evol. Microbiol.">
        <title>The Global Catalogue of Microorganisms (GCM) 10K type strain sequencing project: providing services to taxonomists for standard genome sequencing and annotation.</title>
        <authorList>
            <consortium name="The Broad Institute Genomics Platform"/>
            <consortium name="The Broad Institute Genome Sequencing Center for Infectious Disease"/>
            <person name="Wu L."/>
            <person name="Ma J."/>
        </authorList>
    </citation>
    <scope>NUCLEOTIDE SEQUENCE [LARGE SCALE GENOMIC DNA]</scope>
    <source>
        <strain evidence="8">JCM 10671</strain>
    </source>
</reference>
<dbReference type="InterPro" id="IPR017871">
    <property type="entry name" value="ABC_transporter-like_CS"/>
</dbReference>
<dbReference type="EMBL" id="BAAAHE010000044">
    <property type="protein sequence ID" value="GAA0633016.1"/>
    <property type="molecule type" value="Genomic_DNA"/>
</dbReference>
<evidence type="ECO:0000256" key="3">
    <source>
        <dbReference type="ARBA" id="ARBA00022741"/>
    </source>
</evidence>
<dbReference type="CDD" id="cd03255">
    <property type="entry name" value="ABC_MJ0796_LolCDE_FtsE"/>
    <property type="match status" value="1"/>
</dbReference>
<proteinExistence type="inferred from homology"/>
<dbReference type="PROSITE" id="PS00211">
    <property type="entry name" value="ABC_TRANSPORTER_1"/>
    <property type="match status" value="1"/>
</dbReference>
<organism evidence="7 8">
    <name type="scientific">Sporichthya brevicatena</name>
    <dbReference type="NCBI Taxonomy" id="171442"/>
    <lineage>
        <taxon>Bacteria</taxon>
        <taxon>Bacillati</taxon>
        <taxon>Actinomycetota</taxon>
        <taxon>Actinomycetes</taxon>
        <taxon>Sporichthyales</taxon>
        <taxon>Sporichthyaceae</taxon>
        <taxon>Sporichthya</taxon>
    </lineage>
</organism>
<dbReference type="Proteomes" id="UP001500957">
    <property type="component" value="Unassembled WGS sequence"/>
</dbReference>
<evidence type="ECO:0000256" key="4">
    <source>
        <dbReference type="ARBA" id="ARBA00022840"/>
    </source>
</evidence>
<dbReference type="SUPFAM" id="SSF51206">
    <property type="entry name" value="cAMP-binding domain-like"/>
    <property type="match status" value="1"/>
</dbReference>
<dbReference type="PANTHER" id="PTHR24220:SF689">
    <property type="entry name" value="LIPOPROTEIN-RELEASING SYSTEM ATP-BINDING PROTEIN LOLD"/>
    <property type="match status" value="1"/>
</dbReference>
<evidence type="ECO:0000259" key="5">
    <source>
        <dbReference type="PROSITE" id="PS50042"/>
    </source>
</evidence>
<dbReference type="SUPFAM" id="SSF52540">
    <property type="entry name" value="P-loop containing nucleoside triphosphate hydrolases"/>
    <property type="match status" value="1"/>
</dbReference>
<dbReference type="PRINTS" id="PR00103">
    <property type="entry name" value="CAMPKINASE"/>
</dbReference>
<dbReference type="InterPro" id="IPR015854">
    <property type="entry name" value="ABC_transpr_LolD-like"/>
</dbReference>
<gene>
    <name evidence="7" type="ORF">GCM10009547_41140</name>
</gene>
<dbReference type="SMART" id="SM00100">
    <property type="entry name" value="cNMP"/>
    <property type="match status" value="1"/>
</dbReference>
<dbReference type="InterPro" id="IPR003439">
    <property type="entry name" value="ABC_transporter-like_ATP-bd"/>
</dbReference>
<name>A0ABP3SCH7_9ACTN</name>
<dbReference type="InterPro" id="IPR017911">
    <property type="entry name" value="MacB-like_ATP-bd"/>
</dbReference>
<feature type="domain" description="Cyclic nucleotide-binding" evidence="5">
    <location>
        <begin position="222"/>
        <end position="308"/>
    </location>
</feature>
<dbReference type="InterPro" id="IPR003593">
    <property type="entry name" value="AAA+_ATPase"/>
</dbReference>
<accession>A0ABP3SCH7</accession>
<dbReference type="InterPro" id="IPR027417">
    <property type="entry name" value="P-loop_NTPase"/>
</dbReference>
<evidence type="ECO:0000256" key="2">
    <source>
        <dbReference type="ARBA" id="ARBA00022448"/>
    </source>
</evidence>
<dbReference type="Gene3D" id="2.60.120.10">
    <property type="entry name" value="Jelly Rolls"/>
    <property type="match status" value="1"/>
</dbReference>
<comment type="similarity">
    <text evidence="1">Belongs to the ABC transporter superfamily.</text>
</comment>
<dbReference type="InterPro" id="IPR018490">
    <property type="entry name" value="cNMP-bd_dom_sf"/>
</dbReference>
<dbReference type="PROSITE" id="PS50893">
    <property type="entry name" value="ABC_TRANSPORTER_2"/>
    <property type="match status" value="1"/>
</dbReference>
<dbReference type="InterPro" id="IPR000595">
    <property type="entry name" value="cNMP-bd_dom"/>
</dbReference>
<keyword evidence="8" id="KW-1185">Reference proteome</keyword>
<evidence type="ECO:0000313" key="7">
    <source>
        <dbReference type="EMBL" id="GAA0633016.1"/>
    </source>
</evidence>
<comment type="caution">
    <text evidence="7">The sequence shown here is derived from an EMBL/GenBank/DDBJ whole genome shotgun (WGS) entry which is preliminary data.</text>
</comment>
<dbReference type="SMART" id="SM00382">
    <property type="entry name" value="AAA"/>
    <property type="match status" value="1"/>
</dbReference>
<keyword evidence="2" id="KW-0813">Transport</keyword>
<dbReference type="InterPro" id="IPR014710">
    <property type="entry name" value="RmlC-like_jellyroll"/>
</dbReference>
<dbReference type="CDD" id="cd00038">
    <property type="entry name" value="CAP_ED"/>
    <property type="match status" value="1"/>
</dbReference>
<dbReference type="PANTHER" id="PTHR24220">
    <property type="entry name" value="IMPORT ATP-BINDING PROTEIN"/>
    <property type="match status" value="1"/>
</dbReference>
<dbReference type="PROSITE" id="PS50042">
    <property type="entry name" value="CNMP_BINDING_3"/>
    <property type="match status" value="1"/>
</dbReference>
<dbReference type="Pfam" id="PF00027">
    <property type="entry name" value="cNMP_binding"/>
    <property type="match status" value="1"/>
</dbReference>
<feature type="domain" description="ABC transporter" evidence="6">
    <location>
        <begin position="4"/>
        <end position="242"/>
    </location>
</feature>
<dbReference type="Pfam" id="PF00005">
    <property type="entry name" value="ABC_tran"/>
    <property type="match status" value="1"/>
</dbReference>
<dbReference type="RefSeq" id="WP_344608277.1">
    <property type="nucleotide sequence ID" value="NZ_BAAAHE010000044.1"/>
</dbReference>
<sequence length="326" mass="34816">MEHLQISDLTVEHASGDYLVRPLDRFSGEARSGELVLLLGPSGSGKTTLLACLAGLRSPTSGGIRLDDEVVTDLRGRDLAEYCRRSVGLVLPGAKLLPGLTIRENVEVPLRLAHVPGRTARARAAELLDLVGLGEHGHQRPADLSGGQQQRVAIARALAHEPPLILVDEPTVGADYVQVEIVLRTLRDLAVPGRAVIVATHDERLVPLADRVIEMRPQTPEAEQLGTVDLKEGQTLFEQGDNGELVYVIVKGQLDVFRALADGGDALVHTCQPGEYVGEIGPLLGLPRSATVKAKTDAVVQGLTVEEFCERVGPEGVRHALGSTSL</sequence>
<evidence type="ECO:0000256" key="1">
    <source>
        <dbReference type="ARBA" id="ARBA00005417"/>
    </source>
</evidence>
<dbReference type="GO" id="GO:0005524">
    <property type="term" value="F:ATP binding"/>
    <property type="evidence" value="ECO:0007669"/>
    <property type="project" value="UniProtKB-KW"/>
</dbReference>
<evidence type="ECO:0000259" key="6">
    <source>
        <dbReference type="PROSITE" id="PS50893"/>
    </source>
</evidence>